<dbReference type="SMART" id="SM00476">
    <property type="entry name" value="DNaseIc"/>
    <property type="match status" value="1"/>
</dbReference>
<sequence>MRSRLAPLLTALLLLLASAAAGAELRIASWNVEHLGWDNAKSYPAVARVASQFDLLALQEVMAPEAVAELERALEAATQQDWGSLVSHAVGDGYQEHYAFIWREAAVAYVDGAVVYVDDRDAFAREPFSARFRDRGSGEVLAAATVHILYGDGVADRTPEIRALRRYWAWLGEIYPEQTERRLLMGDFNLPPDHPAWAPLKEVARPAPIAAATTLSSTDGAYASRYDHLWLPRRHRLAVTGQGVLRFPELLAKTSGRPWRHEAARRRWPWSGVAELERIDGIGPARRADIAAAQRVCE</sequence>
<evidence type="ECO:0000256" key="1">
    <source>
        <dbReference type="ARBA" id="ARBA00007359"/>
    </source>
</evidence>
<dbReference type="Pfam" id="PF03372">
    <property type="entry name" value="Exo_endo_phos"/>
    <property type="match status" value="1"/>
</dbReference>
<evidence type="ECO:0000313" key="7">
    <source>
        <dbReference type="Proteomes" id="UP000738126"/>
    </source>
</evidence>
<dbReference type="SUPFAM" id="SSF56219">
    <property type="entry name" value="DNase I-like"/>
    <property type="match status" value="1"/>
</dbReference>
<gene>
    <name evidence="6" type="ORF">CKO13_06335</name>
</gene>
<evidence type="ECO:0000313" key="6">
    <source>
        <dbReference type="EMBL" id="MBK1726648.1"/>
    </source>
</evidence>
<protein>
    <recommendedName>
        <fullName evidence="5">Endonuclease/exonuclease/phosphatase domain-containing protein</fullName>
    </recommendedName>
</protein>
<evidence type="ECO:0000259" key="5">
    <source>
        <dbReference type="Pfam" id="PF03372"/>
    </source>
</evidence>
<dbReference type="PANTHER" id="PTHR11371:SF35">
    <property type="entry name" value="DEOXYRIBONUCLEASE I"/>
    <property type="match status" value="1"/>
</dbReference>
<dbReference type="Gene3D" id="3.60.10.10">
    <property type="entry name" value="Endonuclease/exonuclease/phosphatase"/>
    <property type="match status" value="1"/>
</dbReference>
<proteinExistence type="inferred from homology"/>
<comment type="similarity">
    <text evidence="1">Belongs to the DNase I family.</text>
</comment>
<comment type="caution">
    <text evidence="6">The sequence shown here is derived from an EMBL/GenBank/DDBJ whole genome shotgun (WGS) entry which is preliminary data.</text>
</comment>
<dbReference type="InterPro" id="IPR005135">
    <property type="entry name" value="Endo/exonuclease/phosphatase"/>
</dbReference>
<feature type="chain" id="PRO_5047171358" description="Endonuclease/exonuclease/phosphatase domain-containing protein" evidence="4">
    <location>
        <begin position="24"/>
        <end position="298"/>
    </location>
</feature>
<dbReference type="InterPro" id="IPR016202">
    <property type="entry name" value="DNase_I"/>
</dbReference>
<dbReference type="CDD" id="cd10283">
    <property type="entry name" value="MnuA_DNase1-like"/>
    <property type="match status" value="1"/>
</dbReference>
<feature type="signal peptide" evidence="4">
    <location>
        <begin position="1"/>
        <end position="23"/>
    </location>
</feature>
<organism evidence="6 7">
    <name type="scientific">Halorhodospira neutriphila</name>
    <dbReference type="NCBI Taxonomy" id="168379"/>
    <lineage>
        <taxon>Bacteria</taxon>
        <taxon>Pseudomonadati</taxon>
        <taxon>Pseudomonadota</taxon>
        <taxon>Gammaproteobacteria</taxon>
        <taxon>Chromatiales</taxon>
        <taxon>Ectothiorhodospiraceae</taxon>
        <taxon>Halorhodospira</taxon>
    </lineage>
</organism>
<feature type="domain" description="Endonuclease/exonuclease/phosphatase" evidence="5">
    <location>
        <begin position="28"/>
        <end position="241"/>
    </location>
</feature>
<dbReference type="EMBL" id="NRSH01000056">
    <property type="protein sequence ID" value="MBK1726648.1"/>
    <property type="molecule type" value="Genomic_DNA"/>
</dbReference>
<dbReference type="RefSeq" id="WP_200258071.1">
    <property type="nucleotide sequence ID" value="NZ_NRSH01000056.1"/>
</dbReference>
<evidence type="ECO:0000256" key="2">
    <source>
        <dbReference type="ARBA" id="ARBA00022722"/>
    </source>
</evidence>
<dbReference type="Proteomes" id="UP000738126">
    <property type="component" value="Unassembled WGS sequence"/>
</dbReference>
<name>A0ABS1E4I1_9GAMM</name>
<dbReference type="PANTHER" id="PTHR11371">
    <property type="entry name" value="DEOXYRIBONUCLEASE"/>
    <property type="match status" value="1"/>
</dbReference>
<evidence type="ECO:0000256" key="3">
    <source>
        <dbReference type="ARBA" id="ARBA00022801"/>
    </source>
</evidence>
<reference evidence="6 7" key="1">
    <citation type="journal article" date="2020" name="Microorganisms">
        <title>Osmotic Adaptation and Compatible Solute Biosynthesis of Phototrophic Bacteria as Revealed from Genome Analyses.</title>
        <authorList>
            <person name="Imhoff J.F."/>
            <person name="Rahn T."/>
            <person name="Kunzel S."/>
            <person name="Keller A."/>
            <person name="Neulinger S.C."/>
        </authorList>
    </citation>
    <scope>NUCLEOTIDE SEQUENCE [LARGE SCALE GENOMIC DNA]</scope>
    <source>
        <strain evidence="6 7">DSM 15116</strain>
    </source>
</reference>
<keyword evidence="2" id="KW-0540">Nuclease</keyword>
<keyword evidence="7" id="KW-1185">Reference proteome</keyword>
<dbReference type="InterPro" id="IPR036691">
    <property type="entry name" value="Endo/exonu/phosph_ase_sf"/>
</dbReference>
<keyword evidence="3" id="KW-0378">Hydrolase</keyword>
<accession>A0ABS1E4I1</accession>
<evidence type="ECO:0000256" key="4">
    <source>
        <dbReference type="SAM" id="SignalP"/>
    </source>
</evidence>
<keyword evidence="4" id="KW-0732">Signal</keyword>